<feature type="compositionally biased region" description="Polar residues" evidence="1">
    <location>
        <begin position="1"/>
        <end position="11"/>
    </location>
</feature>
<comment type="caution">
    <text evidence="2">The sequence shown here is derived from an EMBL/GenBank/DDBJ whole genome shotgun (WGS) entry which is preliminary data.</text>
</comment>
<dbReference type="AlphaFoldDB" id="A0AB34IN42"/>
<gene>
    <name evidence="2" type="ORF">AB1Y20_011392</name>
</gene>
<dbReference type="InterPro" id="IPR038718">
    <property type="entry name" value="SNF2-like_sf"/>
</dbReference>
<evidence type="ECO:0000256" key="1">
    <source>
        <dbReference type="SAM" id="MobiDB-lite"/>
    </source>
</evidence>
<accession>A0AB34IN42</accession>
<dbReference type="EMBL" id="JBGBPQ010000022">
    <property type="protein sequence ID" value="KAL1503340.1"/>
    <property type="molecule type" value="Genomic_DNA"/>
</dbReference>
<dbReference type="Proteomes" id="UP001515480">
    <property type="component" value="Unassembled WGS sequence"/>
</dbReference>
<name>A0AB34IN42_PRYPA</name>
<feature type="region of interest" description="Disordered" evidence="1">
    <location>
        <begin position="1"/>
        <end position="78"/>
    </location>
</feature>
<evidence type="ECO:0000313" key="3">
    <source>
        <dbReference type="Proteomes" id="UP001515480"/>
    </source>
</evidence>
<sequence>MEQESQSSIGSGNHHIELSHASAAEEWLPQSQASHRSLDELRPKLSQVSVARRERPVPSQASGGTRASHWSVRSDGSRRSGKTVLSAVAREVLRPEAHPKACCLLCCRRGAARLAALLDEMWYGRRMLCSHRWCRPVATAMLQPAVSAALQPHQRTGARWLFRAHYAGGGILGDEPGLGKMIAETEK</sequence>
<reference evidence="2 3" key="1">
    <citation type="journal article" date="2024" name="Science">
        <title>Giant polyketide synthase enzymes in the biosynthesis of giant marine polyether toxins.</title>
        <authorList>
            <person name="Fallon T.R."/>
            <person name="Shende V.V."/>
            <person name="Wierzbicki I.H."/>
            <person name="Pendleton A.L."/>
            <person name="Watervoot N.F."/>
            <person name="Auber R.P."/>
            <person name="Gonzalez D.J."/>
            <person name="Wisecaver J.H."/>
            <person name="Moore B.S."/>
        </authorList>
    </citation>
    <scope>NUCLEOTIDE SEQUENCE [LARGE SCALE GENOMIC DNA]</scope>
    <source>
        <strain evidence="2 3">12B1</strain>
    </source>
</reference>
<organism evidence="2 3">
    <name type="scientific">Prymnesium parvum</name>
    <name type="common">Toxic golden alga</name>
    <dbReference type="NCBI Taxonomy" id="97485"/>
    <lineage>
        <taxon>Eukaryota</taxon>
        <taxon>Haptista</taxon>
        <taxon>Haptophyta</taxon>
        <taxon>Prymnesiophyceae</taxon>
        <taxon>Prymnesiales</taxon>
        <taxon>Prymnesiaceae</taxon>
        <taxon>Prymnesium</taxon>
    </lineage>
</organism>
<protein>
    <submittedName>
        <fullName evidence="2">Uncharacterized protein</fullName>
    </submittedName>
</protein>
<dbReference type="Gene3D" id="3.40.50.10810">
    <property type="entry name" value="Tandem AAA-ATPase domain"/>
    <property type="match status" value="1"/>
</dbReference>
<proteinExistence type="predicted"/>
<keyword evidence="3" id="KW-1185">Reference proteome</keyword>
<evidence type="ECO:0000313" key="2">
    <source>
        <dbReference type="EMBL" id="KAL1503340.1"/>
    </source>
</evidence>